<accession>A0A1A6BJX0</accession>
<dbReference type="AlphaFoldDB" id="A0A1A6BJX0"/>
<gene>
    <name evidence="1" type="ORF">A9W98_14490</name>
</gene>
<dbReference type="Proteomes" id="UP000093757">
    <property type="component" value="Unassembled WGS sequence"/>
</dbReference>
<organism evidence="1 2">
    <name type="scientific">Mycobacterium gordonae</name>
    <dbReference type="NCBI Taxonomy" id="1778"/>
    <lineage>
        <taxon>Bacteria</taxon>
        <taxon>Bacillati</taxon>
        <taxon>Actinomycetota</taxon>
        <taxon>Actinomycetes</taxon>
        <taxon>Mycobacteriales</taxon>
        <taxon>Mycobacteriaceae</taxon>
        <taxon>Mycobacterium</taxon>
    </lineage>
</organism>
<proteinExistence type="predicted"/>
<evidence type="ECO:0000313" key="2">
    <source>
        <dbReference type="Proteomes" id="UP000093757"/>
    </source>
</evidence>
<sequence length="157" mass="17448">MTAFWPEGSVFEMPRTNKAGKDLRRVLEWLLNRDVPDGEIGAALDLAKATYSRRKEAADFPSYAELIAVGEAFGLSARVLQIAFGWRGEDELVLLDTDEIRQFMDQAGAALFANERVRRYIESRTDGGDYPLASVVLKMGEPHVKSDPVVLDDGRDG</sequence>
<comment type="caution">
    <text evidence="1">The sequence shown here is derived from an EMBL/GenBank/DDBJ whole genome shotgun (WGS) entry which is preliminary data.</text>
</comment>
<evidence type="ECO:0000313" key="1">
    <source>
        <dbReference type="EMBL" id="OBS02514.1"/>
    </source>
</evidence>
<reference evidence="1 2" key="1">
    <citation type="submission" date="2016-06" db="EMBL/GenBank/DDBJ databases">
        <authorList>
            <person name="Kjaerup R.B."/>
            <person name="Dalgaard T.S."/>
            <person name="Juul-Madsen H.R."/>
        </authorList>
    </citation>
    <scope>NUCLEOTIDE SEQUENCE [LARGE SCALE GENOMIC DNA]</scope>
    <source>
        <strain evidence="1 2">1245752.6</strain>
    </source>
</reference>
<name>A0A1A6BJX0_MYCGO</name>
<protein>
    <submittedName>
        <fullName evidence="1">Uncharacterized protein</fullName>
    </submittedName>
</protein>
<dbReference type="EMBL" id="MAEM01000175">
    <property type="protein sequence ID" value="OBS02514.1"/>
    <property type="molecule type" value="Genomic_DNA"/>
</dbReference>